<dbReference type="AlphaFoldDB" id="A0A089N4J1"/>
<reference evidence="1 2" key="1">
    <citation type="submission" date="2014-08" db="EMBL/GenBank/DDBJ databases">
        <title>Comparative genomics of the Paenibacillus odorifer group.</title>
        <authorList>
            <person name="den Bakker H.C."/>
            <person name="Tsai Y.-C."/>
            <person name="Martin N."/>
            <person name="Korlach J."/>
            <person name="Wiedmann M."/>
        </authorList>
    </citation>
    <scope>NUCLEOTIDE SEQUENCE [LARGE SCALE GENOMIC DNA]</scope>
    <source>
        <strain evidence="1 2">DSM 14472</strain>
    </source>
</reference>
<dbReference type="Proteomes" id="UP000029507">
    <property type="component" value="Chromosome"/>
</dbReference>
<dbReference type="STRING" id="169760.PSTEL_11895"/>
<protein>
    <recommendedName>
        <fullName evidence="3">DUF4375 domain-containing protein</fullName>
    </recommendedName>
</protein>
<accession>A0A089N4J1</accession>
<dbReference type="KEGG" id="pste:PSTEL_11895"/>
<dbReference type="Gene3D" id="1.20.1420.60">
    <property type="match status" value="1"/>
</dbReference>
<dbReference type="OrthoDB" id="2661274at2"/>
<sequence>MKQTDISRADFDAVRDYDLGRACVEPVFRQIRGKSMAVKAEALAQLNEGQRAVCMFEILYRHAVNSPEEYYGWISHLLGQPNMWQEVLQGLEFFADTTLIPVLERSEIYLRERNLRLGRSWEDNKLTELARDNELRNAVGEQHREFQAAALQLLETIAAYIRRKPDEFVRFVD</sequence>
<proteinExistence type="predicted"/>
<gene>
    <name evidence="1" type="ORF">PSTEL_11895</name>
</gene>
<dbReference type="EMBL" id="CP009286">
    <property type="protein sequence ID" value="AIQ63679.1"/>
    <property type="molecule type" value="Genomic_DNA"/>
</dbReference>
<evidence type="ECO:0000313" key="1">
    <source>
        <dbReference type="EMBL" id="AIQ63679.1"/>
    </source>
</evidence>
<organism evidence="1 2">
    <name type="scientific">Paenibacillus stellifer</name>
    <dbReference type="NCBI Taxonomy" id="169760"/>
    <lineage>
        <taxon>Bacteria</taxon>
        <taxon>Bacillati</taxon>
        <taxon>Bacillota</taxon>
        <taxon>Bacilli</taxon>
        <taxon>Bacillales</taxon>
        <taxon>Paenibacillaceae</taxon>
        <taxon>Paenibacillus</taxon>
    </lineage>
</organism>
<dbReference type="RefSeq" id="WP_038695392.1">
    <property type="nucleotide sequence ID" value="NZ_CP009286.1"/>
</dbReference>
<keyword evidence="2" id="KW-1185">Reference proteome</keyword>
<evidence type="ECO:0008006" key="3">
    <source>
        <dbReference type="Google" id="ProtNLM"/>
    </source>
</evidence>
<name>A0A089N4J1_9BACL</name>
<dbReference type="HOGENOM" id="CLU_129800_0_0_9"/>
<evidence type="ECO:0000313" key="2">
    <source>
        <dbReference type="Proteomes" id="UP000029507"/>
    </source>
</evidence>